<reference evidence="2" key="1">
    <citation type="submission" date="2021-02" db="EMBL/GenBank/DDBJ databases">
        <title>First Annotated Genome of the Yellow-green Alga Tribonema minus.</title>
        <authorList>
            <person name="Mahan K.M."/>
        </authorList>
    </citation>
    <scope>NUCLEOTIDE SEQUENCE</scope>
    <source>
        <strain evidence="2">UTEX B ZZ1240</strain>
    </source>
</reference>
<dbReference type="EMBL" id="JAFCMP010000543">
    <property type="protein sequence ID" value="KAG5175953.1"/>
    <property type="molecule type" value="Genomic_DNA"/>
</dbReference>
<dbReference type="PANTHER" id="PTHR22895">
    <property type="entry name" value="ARMADILLO REPEAT-CONTAINING PROTEIN 6"/>
    <property type="match status" value="1"/>
</dbReference>
<evidence type="ECO:0000313" key="3">
    <source>
        <dbReference type="Proteomes" id="UP000664859"/>
    </source>
</evidence>
<evidence type="ECO:0000313" key="2">
    <source>
        <dbReference type="EMBL" id="KAG5175953.1"/>
    </source>
</evidence>
<accession>A0A835YSX3</accession>
<dbReference type="OrthoDB" id="45223at2759"/>
<dbReference type="PANTHER" id="PTHR22895:SF0">
    <property type="entry name" value="ARMADILLO REPEAT-CONTAINING PROTEIN 6"/>
    <property type="match status" value="1"/>
</dbReference>
<proteinExistence type="predicted"/>
<comment type="caution">
    <text evidence="2">The sequence shown here is derived from an EMBL/GenBank/DDBJ whole genome shotgun (WGS) entry which is preliminary data.</text>
</comment>
<gene>
    <name evidence="2" type="ORF">JKP88DRAFT_249874</name>
</gene>
<evidence type="ECO:0000256" key="1">
    <source>
        <dbReference type="ARBA" id="ARBA00022737"/>
    </source>
</evidence>
<organism evidence="2 3">
    <name type="scientific">Tribonema minus</name>
    <dbReference type="NCBI Taxonomy" id="303371"/>
    <lineage>
        <taxon>Eukaryota</taxon>
        <taxon>Sar</taxon>
        <taxon>Stramenopiles</taxon>
        <taxon>Ochrophyta</taxon>
        <taxon>PX clade</taxon>
        <taxon>Xanthophyceae</taxon>
        <taxon>Tribonematales</taxon>
        <taxon>Tribonemataceae</taxon>
        <taxon>Tribonema</taxon>
    </lineage>
</organism>
<dbReference type="Proteomes" id="UP000664859">
    <property type="component" value="Unassembled WGS sequence"/>
</dbReference>
<keyword evidence="1" id="KW-0677">Repeat</keyword>
<keyword evidence="3" id="KW-1185">Reference proteome</keyword>
<sequence>MPRRAPQMQGGRVDDCILYLDDVLSHFLRFFSPAEAQQLLHMPLSRHFHQSVTCRRDRHCLERARKLCAAAVCGDGHAQFDEAMQDDDKVHFVQMWRVLHMQLVRALEAMSDVDVDLFTVDEQVMAVAAALRQFRHVAVVARLAAARLSLLLEHDEAREVARTTGIDALTGVMCVLDQHPQDSEPAQERLLSAEGPAAVLAAMRAHARSADVQHRALFALVNLSVRARDAGGDAPAPVPATHAGSEEWKREAVLLAVQAMAAFPKHKPVASRACLLLHNLAMDPTRHASMVAAGVLPSLAAAKAAHPSDAILQQCSDAASKRLLDTIALQHNHQPLLQQEAL</sequence>
<protein>
    <submittedName>
        <fullName evidence="2">Uncharacterized protein</fullName>
    </submittedName>
</protein>
<dbReference type="AlphaFoldDB" id="A0A835YSX3"/>
<dbReference type="InterPro" id="IPR011989">
    <property type="entry name" value="ARM-like"/>
</dbReference>
<name>A0A835YSX3_9STRA</name>
<dbReference type="Gene3D" id="1.25.10.10">
    <property type="entry name" value="Leucine-rich Repeat Variant"/>
    <property type="match status" value="1"/>
</dbReference>